<evidence type="ECO:0000256" key="6">
    <source>
        <dbReference type="PIRNR" id="PIRNR009375"/>
    </source>
</evidence>
<evidence type="ECO:0000256" key="5">
    <source>
        <dbReference type="ARBA" id="ARBA00023136"/>
    </source>
</evidence>
<organism evidence="7 8">
    <name type="scientific">Maudiozyma humilis</name>
    <name type="common">Sour dough yeast</name>
    <name type="synonym">Kazachstania humilis</name>
    <dbReference type="NCBI Taxonomy" id="51915"/>
    <lineage>
        <taxon>Eukaryota</taxon>
        <taxon>Fungi</taxon>
        <taxon>Dikarya</taxon>
        <taxon>Ascomycota</taxon>
        <taxon>Saccharomycotina</taxon>
        <taxon>Saccharomycetes</taxon>
        <taxon>Saccharomycetales</taxon>
        <taxon>Saccharomycetaceae</taxon>
        <taxon>Maudiozyma</taxon>
    </lineage>
</organism>
<dbReference type="PANTHER" id="PTHR11099:SF0">
    <property type="entry name" value="VACUOLAR PROTEIN SORTING-ASSOCIATED PROTEIN 35"/>
    <property type="match status" value="1"/>
</dbReference>
<keyword evidence="5" id="KW-0472">Membrane</keyword>
<keyword evidence="4 6" id="KW-0653">Protein transport</keyword>
<dbReference type="GO" id="GO:0005770">
    <property type="term" value="C:late endosome"/>
    <property type="evidence" value="ECO:0007669"/>
    <property type="project" value="TreeGrafter"/>
</dbReference>
<evidence type="ECO:0000256" key="1">
    <source>
        <dbReference type="ARBA" id="ARBA00004170"/>
    </source>
</evidence>
<dbReference type="InterPro" id="IPR005378">
    <property type="entry name" value="Vps35"/>
</dbReference>
<keyword evidence="8" id="KW-1185">Reference proteome</keyword>
<evidence type="ECO:0000313" key="8">
    <source>
        <dbReference type="Proteomes" id="UP001377567"/>
    </source>
</evidence>
<reference evidence="7 8" key="1">
    <citation type="journal article" date="2023" name="Elife">
        <title>Identification of key yeast species and microbe-microbe interactions impacting larval growth of Drosophila in the wild.</title>
        <authorList>
            <person name="Mure A."/>
            <person name="Sugiura Y."/>
            <person name="Maeda R."/>
            <person name="Honda K."/>
            <person name="Sakurai N."/>
            <person name="Takahashi Y."/>
            <person name="Watada M."/>
            <person name="Katoh T."/>
            <person name="Gotoh A."/>
            <person name="Gotoh Y."/>
            <person name="Taniguchi I."/>
            <person name="Nakamura K."/>
            <person name="Hayashi T."/>
            <person name="Katayama T."/>
            <person name="Uemura T."/>
            <person name="Hattori Y."/>
        </authorList>
    </citation>
    <scope>NUCLEOTIDE SEQUENCE [LARGE SCALE GENOMIC DNA]</scope>
    <source>
        <strain evidence="7 8">KH-74</strain>
    </source>
</reference>
<comment type="similarity">
    <text evidence="2 6">Belongs to the VPS35 family.</text>
</comment>
<protein>
    <recommendedName>
        <fullName evidence="6">Vacuolar protein sorting-associated protein 35</fullName>
    </recommendedName>
</protein>
<comment type="caution">
    <text evidence="7">The sequence shown here is derived from an EMBL/GenBank/DDBJ whole genome shotgun (WGS) entry which is preliminary data.</text>
</comment>
<dbReference type="GO" id="GO:0030906">
    <property type="term" value="C:retromer, cargo-selective complex"/>
    <property type="evidence" value="ECO:0007669"/>
    <property type="project" value="InterPro"/>
</dbReference>
<sequence>MSYSDSLDLAISNVKQQTTLMQRCLQHGRLMDALKHSSALLTELRNPHLLPKQYYELYILVFDALSALSAYLVDSGNVSGDNNGSDASASASAAAAATHLADLYELVQYAGNVVPRLYLMITVGTSYLRVPGAPREEILKDMLEMCRGVQNPMRGLFLRYYLSQRTKQLLVEGDTPEALEFNCQFLIANFIEMNKMWVRLQHQGPLREREQRAKERRELQILVGAQIVRLSQLVDNNVEIYAAEILPVVLAQVVQCRDVLCQEYLYDVVCQVFPDEFHLRTLDTLLQTTLQLNAQTSVARIVLTLVDRLNGYVQRLRDNDSDAHIPATVFDTFWEHLTKLNEERPDLGLMEITGIVRGLMTLSLTWYPDNLQNIDKLLGLAAQKCNDEGGAERDPESVPRLVELLAAPDASEGEVDARNDAQQISHNLASATYYYGVITQCPSFIELLVLLDAGAQVKVVARIIECFVSVQAEKPATLQIESKDQLERLLRVVEPLVKSGAKQDTVTGQLAQEQLAKFCHLIAACLPASREYSTVEKRMEALLMLKNVYHRGGRGIRHTYPAIITCMWREIRRCAVYEVRIRGKRDYYRNLNKQTFKYVARCISDLFNVCCGASSDGSSSAAATDLVYKLNLASAALADELSLEEIAYNFFSEAFAVFEDSLSDARSQWQALVSMAQTLQKTRSLHVENYYSNLAVRTTLHGSKLLRKQDQCRAVYACSHLWWATEIAAIGEEEGRTETFFREGKRVLECLQRSLRAADSLMDNVESCELMVEILNVCLYYFIHGEEQTTHVGVGYINGLIELVKTNLRSLQMEQEQEQEQANANGNGATVAPRYVMALDGTYVQVPESNNASSAATQTKLKDISINEMVRVPVEHFQRTCTYIENQRDIDARFQTVVL</sequence>
<gene>
    <name evidence="7" type="ORF">DAKH74_014860</name>
</gene>
<keyword evidence="3 6" id="KW-0813">Transport</keyword>
<dbReference type="EMBL" id="BTGD01000003">
    <property type="protein sequence ID" value="GMM54870.1"/>
    <property type="molecule type" value="Genomic_DNA"/>
</dbReference>
<accession>A0AAV5RTV8</accession>
<comment type="subcellular location">
    <subcellularLocation>
        <location evidence="1">Membrane</location>
        <topology evidence="1">Peripheral membrane protein</topology>
    </subcellularLocation>
</comment>
<dbReference type="Pfam" id="PF03635">
    <property type="entry name" value="Vps35"/>
    <property type="match status" value="1"/>
</dbReference>
<dbReference type="PIRSF" id="PIRSF009375">
    <property type="entry name" value="Retromer_Vps35"/>
    <property type="match status" value="1"/>
</dbReference>
<name>A0AAV5RTV8_MAUHU</name>
<evidence type="ECO:0000313" key="7">
    <source>
        <dbReference type="EMBL" id="GMM54870.1"/>
    </source>
</evidence>
<evidence type="ECO:0000256" key="4">
    <source>
        <dbReference type="ARBA" id="ARBA00022927"/>
    </source>
</evidence>
<dbReference type="InterPro" id="IPR042491">
    <property type="entry name" value="Vps35_C"/>
</dbReference>
<dbReference type="AlphaFoldDB" id="A0AAV5RTV8"/>
<dbReference type="PANTHER" id="PTHR11099">
    <property type="entry name" value="VACUOLAR SORTING PROTEIN 35"/>
    <property type="match status" value="1"/>
</dbReference>
<dbReference type="GO" id="GO:0006886">
    <property type="term" value="P:intracellular protein transport"/>
    <property type="evidence" value="ECO:0007669"/>
    <property type="project" value="TreeGrafter"/>
</dbReference>
<evidence type="ECO:0000256" key="3">
    <source>
        <dbReference type="ARBA" id="ARBA00022448"/>
    </source>
</evidence>
<dbReference type="GO" id="GO:0005829">
    <property type="term" value="C:cytosol"/>
    <property type="evidence" value="ECO:0007669"/>
    <property type="project" value="GOC"/>
</dbReference>
<proteinExistence type="inferred from homology"/>
<dbReference type="GO" id="GO:0042147">
    <property type="term" value="P:retrograde transport, endosome to Golgi"/>
    <property type="evidence" value="ECO:0007669"/>
    <property type="project" value="InterPro"/>
</dbReference>
<dbReference type="Proteomes" id="UP001377567">
    <property type="component" value="Unassembled WGS sequence"/>
</dbReference>
<comment type="function">
    <text evidence="6">Plays a role in vesicular protein sorting.</text>
</comment>
<dbReference type="Gene3D" id="1.25.40.660">
    <property type="entry name" value="Vacuolar protein sorting-associated protein 35, helical subcomplex Vps35-C"/>
    <property type="match status" value="1"/>
</dbReference>
<evidence type="ECO:0000256" key="2">
    <source>
        <dbReference type="ARBA" id="ARBA00006536"/>
    </source>
</evidence>